<dbReference type="Proteomes" id="UP000822688">
    <property type="component" value="Chromosome 6"/>
</dbReference>
<dbReference type="GO" id="GO:0005509">
    <property type="term" value="F:calcium ion binding"/>
    <property type="evidence" value="ECO:0007669"/>
    <property type="project" value="InterPro"/>
</dbReference>
<feature type="domain" description="EF-hand" evidence="3">
    <location>
        <begin position="107"/>
        <end position="142"/>
    </location>
</feature>
<gene>
    <name evidence="4" type="ORF">KC19_6G146900</name>
</gene>
<dbReference type="PANTHER" id="PTHR31495">
    <property type="entry name" value="PEROXYGENASE 3-RELATED"/>
    <property type="match status" value="1"/>
</dbReference>
<organism evidence="4 5">
    <name type="scientific">Ceratodon purpureus</name>
    <name type="common">Fire moss</name>
    <name type="synonym">Dicranum purpureum</name>
    <dbReference type="NCBI Taxonomy" id="3225"/>
    <lineage>
        <taxon>Eukaryota</taxon>
        <taxon>Viridiplantae</taxon>
        <taxon>Streptophyta</taxon>
        <taxon>Embryophyta</taxon>
        <taxon>Bryophyta</taxon>
        <taxon>Bryophytina</taxon>
        <taxon>Bryopsida</taxon>
        <taxon>Dicranidae</taxon>
        <taxon>Pseudoditrichales</taxon>
        <taxon>Ditrichaceae</taxon>
        <taxon>Ceratodon</taxon>
    </lineage>
</organism>
<reference evidence="4 5" key="1">
    <citation type="submission" date="2020-06" db="EMBL/GenBank/DDBJ databases">
        <title>WGS assembly of Ceratodon purpureus strain R40.</title>
        <authorList>
            <person name="Carey S.B."/>
            <person name="Jenkins J."/>
            <person name="Shu S."/>
            <person name="Lovell J.T."/>
            <person name="Sreedasyam A."/>
            <person name="Maumus F."/>
            <person name="Tiley G.P."/>
            <person name="Fernandez-Pozo N."/>
            <person name="Barry K."/>
            <person name="Chen C."/>
            <person name="Wang M."/>
            <person name="Lipzen A."/>
            <person name="Daum C."/>
            <person name="Saski C.A."/>
            <person name="Payton A.C."/>
            <person name="Mcbreen J.C."/>
            <person name="Conrad R.E."/>
            <person name="Kollar L.M."/>
            <person name="Olsson S."/>
            <person name="Huttunen S."/>
            <person name="Landis J.B."/>
            <person name="Wickett N.J."/>
            <person name="Johnson M.G."/>
            <person name="Rensing S.A."/>
            <person name="Grimwood J."/>
            <person name="Schmutz J."/>
            <person name="Mcdaniel S.F."/>
        </authorList>
    </citation>
    <scope>NUCLEOTIDE SEQUENCE [LARGE SCALE GENOMIC DNA]</scope>
    <source>
        <strain evidence="4 5">R40</strain>
    </source>
</reference>
<dbReference type="InterPro" id="IPR007736">
    <property type="entry name" value="Caleosin-related"/>
</dbReference>
<sequence length="302" mass="34049">MASLTVDSLGCSKLQGLGRCSYDGSYRQRPMKIVAATKSSAAPKSEKPSSKQAGNSVAMETVAKRAPVTAERPVSHKDLPLENPQLPRALAAVDAQHPEGTVGRKHNDYTVLQQHCAYFDRDGDGVIFPHETYEGFKALGYPPFVSALAGVVINGVFSYPTYDGWLFDPRLPIYLEKIHRTKHGSDSEVYDTEGRFLPSKFEEIFNKYANTKPNAMTYPEIIRMTDCVRNVNDPFGWAAAKLEWGFTYWLVKDEEGFASKEAIRGIYDGSFFDWIEEEIKKGQNKYLKEVELRRVNPNAKRY</sequence>
<evidence type="ECO:0000256" key="2">
    <source>
        <dbReference type="SAM" id="MobiDB-lite"/>
    </source>
</evidence>
<dbReference type="Pfam" id="PF05042">
    <property type="entry name" value="Caleosin"/>
    <property type="match status" value="1"/>
</dbReference>
<evidence type="ECO:0000313" key="4">
    <source>
        <dbReference type="EMBL" id="KAG0570239.1"/>
    </source>
</evidence>
<comment type="caution">
    <text evidence="4">The sequence shown here is derived from an EMBL/GenBank/DDBJ whole genome shotgun (WGS) entry which is preliminary data.</text>
</comment>
<dbReference type="EMBL" id="CM026427">
    <property type="protein sequence ID" value="KAG0570240.1"/>
    <property type="molecule type" value="Genomic_DNA"/>
</dbReference>
<dbReference type="PROSITE" id="PS50222">
    <property type="entry name" value="EF_HAND_2"/>
    <property type="match status" value="1"/>
</dbReference>
<evidence type="ECO:0000256" key="1">
    <source>
        <dbReference type="ARBA" id="ARBA00006765"/>
    </source>
</evidence>
<accession>A0A8T0HI90</accession>
<dbReference type="PANTHER" id="PTHR31495:SF46">
    <property type="entry name" value="CALEOSIN"/>
    <property type="match status" value="1"/>
</dbReference>
<dbReference type="GO" id="GO:0004497">
    <property type="term" value="F:monooxygenase activity"/>
    <property type="evidence" value="ECO:0007669"/>
    <property type="project" value="TreeGrafter"/>
</dbReference>
<keyword evidence="5" id="KW-1185">Reference proteome</keyword>
<name>A0A8T0HI90_CERPU</name>
<dbReference type="InterPro" id="IPR002048">
    <property type="entry name" value="EF_hand_dom"/>
</dbReference>
<evidence type="ECO:0000259" key="3">
    <source>
        <dbReference type="PROSITE" id="PS50222"/>
    </source>
</evidence>
<proteinExistence type="inferred from homology"/>
<feature type="region of interest" description="Disordered" evidence="2">
    <location>
        <begin position="36"/>
        <end position="59"/>
    </location>
</feature>
<comment type="similarity">
    <text evidence="1">Belongs to the caleosin family.</text>
</comment>
<dbReference type="EMBL" id="CM026427">
    <property type="protein sequence ID" value="KAG0570239.1"/>
    <property type="molecule type" value="Genomic_DNA"/>
</dbReference>
<protein>
    <recommendedName>
        <fullName evidence="3">EF-hand domain-containing protein</fullName>
    </recommendedName>
</protein>
<dbReference type="AlphaFoldDB" id="A0A8T0HI90"/>
<evidence type="ECO:0000313" key="5">
    <source>
        <dbReference type="Proteomes" id="UP000822688"/>
    </source>
</evidence>